<feature type="transmembrane region" description="Helical" evidence="7">
    <location>
        <begin position="38"/>
        <end position="64"/>
    </location>
</feature>
<dbReference type="Proteomes" id="UP001519287">
    <property type="component" value="Unassembled WGS sequence"/>
</dbReference>
<feature type="transmembrane region" description="Helical" evidence="7">
    <location>
        <begin position="134"/>
        <end position="154"/>
    </location>
</feature>
<feature type="transmembrane region" description="Helical" evidence="7">
    <location>
        <begin position="291"/>
        <end position="312"/>
    </location>
</feature>
<keyword evidence="4 7" id="KW-0812">Transmembrane</keyword>
<feature type="transmembrane region" description="Helical" evidence="7">
    <location>
        <begin position="101"/>
        <end position="122"/>
    </location>
</feature>
<evidence type="ECO:0000256" key="5">
    <source>
        <dbReference type="ARBA" id="ARBA00022989"/>
    </source>
</evidence>
<evidence type="ECO:0000256" key="2">
    <source>
        <dbReference type="ARBA" id="ARBA00022448"/>
    </source>
</evidence>
<comment type="caution">
    <text evidence="10">The sequence shown here is derived from an EMBL/GenBank/DDBJ whole genome shotgun (WGS) entry which is preliminary data.</text>
</comment>
<reference evidence="10 11" key="1">
    <citation type="submission" date="2021-03" db="EMBL/GenBank/DDBJ databases">
        <title>Genomic Encyclopedia of Type Strains, Phase IV (KMG-IV): sequencing the most valuable type-strain genomes for metagenomic binning, comparative biology and taxonomic classification.</title>
        <authorList>
            <person name="Goeker M."/>
        </authorList>
    </citation>
    <scope>NUCLEOTIDE SEQUENCE [LARGE SCALE GENOMIC DNA]</scope>
    <source>
        <strain evidence="10 11">DSM 26048</strain>
    </source>
</reference>
<feature type="transmembrane region" description="Helical" evidence="7">
    <location>
        <begin position="202"/>
        <end position="219"/>
    </location>
</feature>
<dbReference type="InterPro" id="IPR051393">
    <property type="entry name" value="ABC_transporter_permease"/>
</dbReference>
<dbReference type="InterPro" id="IPR000515">
    <property type="entry name" value="MetI-like"/>
</dbReference>
<evidence type="ECO:0000256" key="6">
    <source>
        <dbReference type="ARBA" id="ARBA00023136"/>
    </source>
</evidence>
<dbReference type="EMBL" id="JAGGLB010000038">
    <property type="protein sequence ID" value="MBP1995760.1"/>
    <property type="molecule type" value="Genomic_DNA"/>
</dbReference>
<comment type="similarity">
    <text evidence="7">Belongs to the binding-protein-dependent transport system permease family.</text>
</comment>
<dbReference type="SUPFAM" id="SSF161098">
    <property type="entry name" value="MetI-like"/>
    <property type="match status" value="1"/>
</dbReference>
<feature type="region of interest" description="Disordered" evidence="8">
    <location>
        <begin position="1"/>
        <end position="20"/>
    </location>
</feature>
<evidence type="ECO:0000313" key="11">
    <source>
        <dbReference type="Proteomes" id="UP001519287"/>
    </source>
</evidence>
<name>A0ABS4J7H7_9BACL</name>
<dbReference type="InterPro" id="IPR035906">
    <property type="entry name" value="MetI-like_sf"/>
</dbReference>
<evidence type="ECO:0000256" key="7">
    <source>
        <dbReference type="RuleBase" id="RU363032"/>
    </source>
</evidence>
<proteinExistence type="inferred from homology"/>
<keyword evidence="2 7" id="KW-0813">Transport</keyword>
<dbReference type="Gene3D" id="1.10.3720.10">
    <property type="entry name" value="MetI-like"/>
    <property type="match status" value="1"/>
</dbReference>
<dbReference type="CDD" id="cd06261">
    <property type="entry name" value="TM_PBP2"/>
    <property type="match status" value="1"/>
</dbReference>
<evidence type="ECO:0000256" key="1">
    <source>
        <dbReference type="ARBA" id="ARBA00004651"/>
    </source>
</evidence>
<feature type="transmembrane region" description="Helical" evidence="7">
    <location>
        <begin position="231"/>
        <end position="249"/>
    </location>
</feature>
<evidence type="ECO:0000259" key="9">
    <source>
        <dbReference type="PROSITE" id="PS50928"/>
    </source>
</evidence>
<evidence type="ECO:0000256" key="8">
    <source>
        <dbReference type="SAM" id="MobiDB-lite"/>
    </source>
</evidence>
<evidence type="ECO:0000256" key="3">
    <source>
        <dbReference type="ARBA" id="ARBA00022475"/>
    </source>
</evidence>
<dbReference type="PANTHER" id="PTHR30193">
    <property type="entry name" value="ABC TRANSPORTER PERMEASE PROTEIN"/>
    <property type="match status" value="1"/>
</dbReference>
<feature type="domain" description="ABC transmembrane type-1" evidence="9">
    <location>
        <begin position="97"/>
        <end position="312"/>
    </location>
</feature>
<evidence type="ECO:0000256" key="4">
    <source>
        <dbReference type="ARBA" id="ARBA00022692"/>
    </source>
</evidence>
<dbReference type="PANTHER" id="PTHR30193:SF44">
    <property type="entry name" value="LACTOSE TRANSPORT SYSTEM PERMEASE PROTEIN LACF"/>
    <property type="match status" value="1"/>
</dbReference>
<keyword evidence="6 7" id="KW-0472">Membrane</keyword>
<keyword evidence="3" id="KW-1003">Cell membrane</keyword>
<keyword evidence="5 7" id="KW-1133">Transmembrane helix</keyword>
<accession>A0ABS4J7H7</accession>
<keyword evidence="11" id="KW-1185">Reference proteome</keyword>
<organism evidence="10 11">
    <name type="scientific">Paenibacillus eucommiae</name>
    <dbReference type="NCBI Taxonomy" id="1355755"/>
    <lineage>
        <taxon>Bacteria</taxon>
        <taxon>Bacillati</taxon>
        <taxon>Bacillota</taxon>
        <taxon>Bacilli</taxon>
        <taxon>Bacillales</taxon>
        <taxon>Paenibacillaceae</taxon>
        <taxon>Paenibacillus</taxon>
    </lineage>
</organism>
<evidence type="ECO:0000313" key="10">
    <source>
        <dbReference type="EMBL" id="MBP1995760.1"/>
    </source>
</evidence>
<dbReference type="PROSITE" id="PS50928">
    <property type="entry name" value="ABC_TM1"/>
    <property type="match status" value="1"/>
</dbReference>
<gene>
    <name evidence="10" type="ORF">J2Z66_007402</name>
</gene>
<comment type="subcellular location">
    <subcellularLocation>
        <location evidence="1 7">Cell membrane</location>
        <topology evidence="1 7">Multi-pass membrane protein</topology>
    </subcellularLocation>
</comment>
<sequence length="325" mass="37163">MHHAKMEVQSNQSAGNQSGGLKKRLTSVWHHFKRDRQLLLIFIPCLVFYAIFRYGPIYGMIIAFKDYQVFVGILNSEWVGLKHFRTFFSSPDFWLLFKNTFLLGFYTLVFSFPIPIIFAILLNEVRLRLFKKWVQTLSYFPSFLSIVIVSSMVIDMLSPGNGTVNQLIQYFGFGKIYFLIDPAWFRTIYVVSDIWNHMGYEAIIYLAAISGINPTLYEAAKVDGCKRHHMIGYITLPGMLPTILVLLILKAGSMFRIGYEKVLLLYNPMTYDVADIFSTFVYRKGLLESNYSFAAAVGLFEAVIALVMLLAANFMSKKAGGKGLW</sequence>
<dbReference type="Pfam" id="PF00528">
    <property type="entry name" value="BPD_transp_1"/>
    <property type="match status" value="1"/>
</dbReference>
<protein>
    <submittedName>
        <fullName evidence="10">Aldouronate transport system permease protein</fullName>
    </submittedName>
</protein>